<sequence>MGPSVLYLISTTFCIGVLASTSIITETLYVTTIPTVVKTGCSETPLPYCNKAEFLFDDNFFGPDFTFDRMKESPTSSAVEVITEDTHDAVETISKATTVEKTASDTMQPVSTAPITMTTVAGSITLLF</sequence>
<proteinExistence type="predicted"/>
<keyword evidence="1" id="KW-0732">Signal</keyword>
<organism evidence="2 3">
    <name type="scientific">Orbilia javanica</name>
    <dbReference type="NCBI Taxonomy" id="47235"/>
    <lineage>
        <taxon>Eukaryota</taxon>
        <taxon>Fungi</taxon>
        <taxon>Dikarya</taxon>
        <taxon>Ascomycota</taxon>
        <taxon>Pezizomycotina</taxon>
        <taxon>Orbiliomycetes</taxon>
        <taxon>Orbiliales</taxon>
        <taxon>Orbiliaceae</taxon>
        <taxon>Orbilia</taxon>
    </lineage>
</organism>
<comment type="caution">
    <text evidence="2">The sequence shown here is derived from an EMBL/GenBank/DDBJ whole genome shotgun (WGS) entry which is preliminary data.</text>
</comment>
<reference evidence="2 3" key="1">
    <citation type="submission" date="2019-10" db="EMBL/GenBank/DDBJ databases">
        <authorList>
            <person name="Palmer J.M."/>
        </authorList>
    </citation>
    <scope>NUCLEOTIDE SEQUENCE [LARGE SCALE GENOMIC DNA]</scope>
    <source>
        <strain evidence="2 3">TWF718</strain>
    </source>
</reference>
<evidence type="ECO:0000256" key="1">
    <source>
        <dbReference type="SAM" id="SignalP"/>
    </source>
</evidence>
<feature type="signal peptide" evidence="1">
    <location>
        <begin position="1"/>
        <end position="19"/>
    </location>
</feature>
<evidence type="ECO:0000313" key="2">
    <source>
        <dbReference type="EMBL" id="KAK6347486.1"/>
    </source>
</evidence>
<dbReference type="Proteomes" id="UP001313282">
    <property type="component" value="Unassembled WGS sequence"/>
</dbReference>
<name>A0AAN8RE58_9PEZI</name>
<accession>A0AAN8RE58</accession>
<dbReference type="EMBL" id="JAVHNR010000003">
    <property type="protein sequence ID" value="KAK6347486.1"/>
    <property type="molecule type" value="Genomic_DNA"/>
</dbReference>
<evidence type="ECO:0000313" key="3">
    <source>
        <dbReference type="Proteomes" id="UP001313282"/>
    </source>
</evidence>
<dbReference type="AlphaFoldDB" id="A0AAN8RE58"/>
<feature type="chain" id="PRO_5042891252" evidence="1">
    <location>
        <begin position="20"/>
        <end position="128"/>
    </location>
</feature>
<protein>
    <submittedName>
        <fullName evidence="2">Uncharacterized protein</fullName>
    </submittedName>
</protein>
<keyword evidence="3" id="KW-1185">Reference proteome</keyword>
<gene>
    <name evidence="2" type="ORF">TWF718_005327</name>
</gene>